<feature type="domain" description="N-acetyltransferase" evidence="3">
    <location>
        <begin position="17"/>
        <end position="193"/>
    </location>
</feature>
<accession>A0ABY8K1I1</accession>
<dbReference type="InterPro" id="IPR050680">
    <property type="entry name" value="YpeA/RimI_acetyltransf"/>
</dbReference>
<dbReference type="EMBL" id="CP121682">
    <property type="protein sequence ID" value="WGD42105.1"/>
    <property type="molecule type" value="Genomic_DNA"/>
</dbReference>
<dbReference type="PANTHER" id="PTHR43420">
    <property type="entry name" value="ACETYLTRANSFERASE"/>
    <property type="match status" value="1"/>
</dbReference>
<dbReference type="PROSITE" id="PS51186">
    <property type="entry name" value="GNAT"/>
    <property type="match status" value="1"/>
</dbReference>
<evidence type="ECO:0000313" key="4">
    <source>
        <dbReference type="EMBL" id="WGD42105.1"/>
    </source>
</evidence>
<sequence length="194" mass="21448">MTTTRSGTGIGTAFGDYVIRQVRAEEWAAVKGLRLIALRDPVADIAFLETYETAVTRPDTYWQERTARAAEGADGMRQFIAETADGTWVGSVALLVEEPGTKDLAGFCVERRQGHLVGVFVRPEYRGNGLTKALFEAALEWAWGVGLERVRLIVHPDNVRALGFYRKAGFVESGVSLPLAGRPDEYELEMVVER</sequence>
<name>A0ABY8K1I1_9ACTN</name>
<organism evidence="4 5">
    <name type="scientific">Streptomyces cathayae</name>
    <dbReference type="NCBI Taxonomy" id="3031124"/>
    <lineage>
        <taxon>Bacteria</taxon>
        <taxon>Bacillati</taxon>
        <taxon>Actinomycetota</taxon>
        <taxon>Actinomycetes</taxon>
        <taxon>Kitasatosporales</taxon>
        <taxon>Streptomycetaceae</taxon>
        <taxon>Streptomyces</taxon>
    </lineage>
</organism>
<keyword evidence="2" id="KW-0012">Acyltransferase</keyword>
<dbReference type="Proteomes" id="UP001216440">
    <property type="component" value="Chromosome"/>
</dbReference>
<reference evidence="4 5" key="1">
    <citation type="submission" date="2023-03" db="EMBL/GenBank/DDBJ databases">
        <authorList>
            <person name="Mo P."/>
        </authorList>
    </citation>
    <scope>NUCLEOTIDE SEQUENCE [LARGE SCALE GENOMIC DNA]</scope>
    <source>
        <strain evidence="4 5">HUAS 5</strain>
    </source>
</reference>
<dbReference type="SUPFAM" id="SSF55729">
    <property type="entry name" value="Acyl-CoA N-acyltransferases (Nat)"/>
    <property type="match status" value="1"/>
</dbReference>
<proteinExistence type="predicted"/>
<dbReference type="InterPro" id="IPR016181">
    <property type="entry name" value="Acyl_CoA_acyltransferase"/>
</dbReference>
<evidence type="ECO:0000259" key="3">
    <source>
        <dbReference type="PROSITE" id="PS51186"/>
    </source>
</evidence>
<evidence type="ECO:0000313" key="5">
    <source>
        <dbReference type="Proteomes" id="UP001216440"/>
    </source>
</evidence>
<dbReference type="InterPro" id="IPR000182">
    <property type="entry name" value="GNAT_dom"/>
</dbReference>
<dbReference type="RefSeq" id="WP_279335162.1">
    <property type="nucleotide sequence ID" value="NZ_CP121682.1"/>
</dbReference>
<dbReference type="Pfam" id="PF00583">
    <property type="entry name" value="Acetyltransf_1"/>
    <property type="match status" value="1"/>
</dbReference>
<protein>
    <submittedName>
        <fullName evidence="4">GNAT family N-acetyltransferase</fullName>
    </submittedName>
</protein>
<dbReference type="Gene3D" id="3.40.630.30">
    <property type="match status" value="1"/>
</dbReference>
<keyword evidence="5" id="KW-1185">Reference proteome</keyword>
<gene>
    <name evidence="4" type="ORF">PYS65_19250</name>
</gene>
<dbReference type="PANTHER" id="PTHR43420:SF44">
    <property type="entry name" value="ACETYLTRANSFERASE YPEA"/>
    <property type="match status" value="1"/>
</dbReference>
<evidence type="ECO:0000256" key="2">
    <source>
        <dbReference type="ARBA" id="ARBA00023315"/>
    </source>
</evidence>
<dbReference type="CDD" id="cd04301">
    <property type="entry name" value="NAT_SF"/>
    <property type="match status" value="1"/>
</dbReference>
<keyword evidence="1" id="KW-0808">Transferase</keyword>
<evidence type="ECO:0000256" key="1">
    <source>
        <dbReference type="ARBA" id="ARBA00022679"/>
    </source>
</evidence>